<comment type="caution">
    <text evidence="3">The sequence shown here is derived from an EMBL/GenBank/DDBJ whole genome shotgun (WGS) entry which is preliminary data.</text>
</comment>
<dbReference type="InterPro" id="IPR016166">
    <property type="entry name" value="FAD-bd_PCMH"/>
</dbReference>
<evidence type="ECO:0000313" key="3">
    <source>
        <dbReference type="EMBL" id="GEP60762.1"/>
    </source>
</evidence>
<dbReference type="GO" id="GO:0071949">
    <property type="term" value="F:FAD binding"/>
    <property type="evidence" value="ECO:0007669"/>
    <property type="project" value="InterPro"/>
</dbReference>
<dbReference type="InterPro" id="IPR036318">
    <property type="entry name" value="FAD-bd_PCMH-like_sf"/>
</dbReference>
<name>A0A512NPA9_9HYPH</name>
<feature type="domain" description="FAD-binding PCMH-type" evidence="2">
    <location>
        <begin position="7"/>
        <end position="175"/>
    </location>
</feature>
<keyword evidence="4" id="KW-1185">Reference proteome</keyword>
<dbReference type="EMBL" id="BKAJ01000180">
    <property type="protein sequence ID" value="GEP60762.1"/>
    <property type="molecule type" value="Genomic_DNA"/>
</dbReference>
<dbReference type="PANTHER" id="PTHR43762">
    <property type="entry name" value="L-GULONOLACTONE OXIDASE"/>
    <property type="match status" value="1"/>
</dbReference>
<sequence length="435" mass="46901">MSSWGRLSALPHDVVELSDRATVAAALARSRPGIAYGLGRSYGDVCLNPGGTLWRTAGLDRLIHFDASTGRLICEAGVVLRDIQNLFLPRGWGLAVLPGTQLVTVGGAIANDVHGKNHHGSGTFGDHVLSIRLQRSDGEEIVCGPAERPDWFAATVGGLGLTGLIVEAELQLRRVPGPWLEAETIAYAGLDAFFRLSDESHPAWEHTVSWIDCTSGGAGGDAGGDAGRGLFLRARPAAVQQGAWRARRLAMPVSPPISLINRLTLKPINQLYWWLNQRHLGPRIVHYQPFLFPLDAIAGWNRAYGPAGFYQYQCVVPRENAPAVIASLLAEIGRSGAGSVLAVLKTFGERWPPGLLSFPQPGTTLALDFHNHAGVEALFERLDALVVAAGGRLYPAKDARMPRAMFEAGYPRLGEFVRYRDPGISSAMSRRLMGG</sequence>
<evidence type="ECO:0000313" key="4">
    <source>
        <dbReference type="Proteomes" id="UP000321058"/>
    </source>
</evidence>
<dbReference type="Proteomes" id="UP000321058">
    <property type="component" value="Unassembled WGS sequence"/>
</dbReference>
<organism evidence="3 4">
    <name type="scientific">Reyranella soli</name>
    <dbReference type="NCBI Taxonomy" id="1230389"/>
    <lineage>
        <taxon>Bacteria</taxon>
        <taxon>Pseudomonadati</taxon>
        <taxon>Pseudomonadota</taxon>
        <taxon>Alphaproteobacteria</taxon>
        <taxon>Hyphomicrobiales</taxon>
        <taxon>Reyranellaceae</taxon>
        <taxon>Reyranella</taxon>
    </lineage>
</organism>
<dbReference type="Pfam" id="PF01565">
    <property type="entry name" value="FAD_binding_4"/>
    <property type="match status" value="1"/>
</dbReference>
<keyword evidence="1" id="KW-0274">FAD</keyword>
<dbReference type="SUPFAM" id="SSF56176">
    <property type="entry name" value="FAD-binding/transporter-associated domain-like"/>
    <property type="match status" value="1"/>
</dbReference>
<dbReference type="InterPro" id="IPR010031">
    <property type="entry name" value="FAD_lactone_oxidase-like"/>
</dbReference>
<gene>
    <name evidence="3" type="ORF">RSO01_79280</name>
</gene>
<dbReference type="InterPro" id="IPR016169">
    <property type="entry name" value="FAD-bd_PCMH_sub2"/>
</dbReference>
<dbReference type="AlphaFoldDB" id="A0A512NPA9"/>
<dbReference type="InterPro" id="IPR006094">
    <property type="entry name" value="Oxid_FAD_bind_N"/>
</dbReference>
<proteinExistence type="predicted"/>
<evidence type="ECO:0000256" key="1">
    <source>
        <dbReference type="ARBA" id="ARBA00022827"/>
    </source>
</evidence>
<protein>
    <submittedName>
        <fullName evidence="3">FAD-linked oxidase</fullName>
    </submittedName>
</protein>
<keyword evidence="1" id="KW-0285">Flavoprotein</keyword>
<reference evidence="3 4" key="1">
    <citation type="submission" date="2019-07" db="EMBL/GenBank/DDBJ databases">
        <title>Whole genome shotgun sequence of Reyranella soli NBRC 108950.</title>
        <authorList>
            <person name="Hosoyama A."/>
            <person name="Uohara A."/>
            <person name="Ohji S."/>
            <person name="Ichikawa N."/>
        </authorList>
    </citation>
    <scope>NUCLEOTIDE SEQUENCE [LARGE SCALE GENOMIC DNA]</scope>
    <source>
        <strain evidence="3 4">NBRC 108950</strain>
    </source>
</reference>
<accession>A0A512NPA9</accession>
<dbReference type="GO" id="GO:0003885">
    <property type="term" value="F:D-arabinono-1,4-lactone oxidase activity"/>
    <property type="evidence" value="ECO:0007669"/>
    <property type="project" value="TreeGrafter"/>
</dbReference>
<evidence type="ECO:0000259" key="2">
    <source>
        <dbReference type="PROSITE" id="PS51387"/>
    </source>
</evidence>
<dbReference type="PANTHER" id="PTHR43762:SF1">
    <property type="entry name" value="D-ARABINONO-1,4-LACTONE OXIDASE"/>
    <property type="match status" value="1"/>
</dbReference>
<dbReference type="Gene3D" id="3.30.465.10">
    <property type="match status" value="1"/>
</dbReference>
<dbReference type="PROSITE" id="PS51387">
    <property type="entry name" value="FAD_PCMH"/>
    <property type="match status" value="1"/>
</dbReference>